<dbReference type="GeneID" id="90954058"/>
<organism evidence="2 3">
    <name type="scientific">Pyrenophora tritici-repentis</name>
    <dbReference type="NCBI Taxonomy" id="45151"/>
    <lineage>
        <taxon>Eukaryota</taxon>
        <taxon>Fungi</taxon>
        <taxon>Dikarya</taxon>
        <taxon>Ascomycota</taxon>
        <taxon>Pezizomycotina</taxon>
        <taxon>Dothideomycetes</taxon>
        <taxon>Pleosporomycetidae</taxon>
        <taxon>Pleosporales</taxon>
        <taxon>Pleosporineae</taxon>
        <taxon>Pleosporaceae</taxon>
        <taxon>Pyrenophora</taxon>
    </lineage>
</organism>
<sequence>MPVPVPRYEDKVPRGGGSEYVEPAEGGPSREFRRARLISKSRGPKSLWSRKSLESRMGERRGGVGRLSRRSKSRSRSRSALQEFALYEDDGPLLNGGAFRRGVASPRPAKPLPLSSRGGAEDALEGGPTGGTRGGSASDFGPLGTSLEKVPGSALGLKVSLPLGGYPPPKLEGLRSRSR</sequence>
<accession>A0A317AEF0</accession>
<comment type="caution">
    <text evidence="2">The sequence shown here is derived from an EMBL/GenBank/DDBJ whole genome shotgun (WGS) entry which is preliminary data.</text>
</comment>
<name>A0A317AEF0_9PLEO</name>
<feature type="region of interest" description="Disordered" evidence="1">
    <location>
        <begin position="95"/>
        <end position="179"/>
    </location>
</feature>
<feature type="compositionally biased region" description="Basic residues" evidence="1">
    <location>
        <begin position="67"/>
        <end position="77"/>
    </location>
</feature>
<dbReference type="AlphaFoldDB" id="A0A317AEF0"/>
<evidence type="ECO:0000313" key="3">
    <source>
        <dbReference type="Proteomes" id="UP000245464"/>
    </source>
</evidence>
<evidence type="ECO:0000256" key="1">
    <source>
        <dbReference type="SAM" id="MobiDB-lite"/>
    </source>
</evidence>
<feature type="region of interest" description="Disordered" evidence="1">
    <location>
        <begin position="1"/>
        <end position="80"/>
    </location>
</feature>
<gene>
    <name evidence="2" type="ORF">PtrM4_014750</name>
</gene>
<dbReference type="RefSeq" id="XP_065965356.1">
    <property type="nucleotide sequence ID" value="XM_066103154.1"/>
</dbReference>
<evidence type="ECO:0000313" key="2">
    <source>
        <dbReference type="EMBL" id="KAF7577235.1"/>
    </source>
</evidence>
<dbReference type="EMBL" id="NQIK02000001">
    <property type="protein sequence ID" value="KAF7577235.1"/>
    <property type="molecule type" value="Genomic_DNA"/>
</dbReference>
<dbReference type="KEGG" id="ptrr:90954058"/>
<feature type="compositionally biased region" description="Basic and acidic residues" evidence="1">
    <location>
        <begin position="51"/>
        <end position="62"/>
    </location>
</feature>
<protein>
    <submittedName>
        <fullName evidence="2">DUF1777 domain containing protein</fullName>
    </submittedName>
</protein>
<reference evidence="2 3" key="1">
    <citation type="journal article" date="2018" name="BMC Genomics">
        <title>Comparative genomics of the wheat fungal pathogen Pyrenophora tritici-repentis reveals chromosomal variations and genome plasticity.</title>
        <authorList>
            <person name="Moolhuijzen P."/>
            <person name="See P.T."/>
            <person name="Hane J.K."/>
            <person name="Shi G."/>
            <person name="Liu Z."/>
            <person name="Oliver R.P."/>
            <person name="Moffat C.S."/>
        </authorList>
    </citation>
    <scope>NUCLEOTIDE SEQUENCE [LARGE SCALE GENOMIC DNA]</scope>
    <source>
        <strain evidence="2">M4</strain>
    </source>
</reference>
<dbReference type="Proteomes" id="UP000245464">
    <property type="component" value="Chromosome 1"/>
</dbReference>
<proteinExistence type="predicted"/>